<proteinExistence type="predicted"/>
<dbReference type="CDD" id="cd22265">
    <property type="entry name" value="UDM1_RNF168"/>
    <property type="match status" value="1"/>
</dbReference>
<dbReference type="CDD" id="cd04013">
    <property type="entry name" value="C2_SynGAP_like"/>
    <property type="match status" value="1"/>
</dbReference>
<evidence type="ECO:0000256" key="3">
    <source>
        <dbReference type="SAM" id="Coils"/>
    </source>
</evidence>
<dbReference type="Pfam" id="PF12004">
    <property type="entry name" value="DAB2P_C"/>
    <property type="match status" value="1"/>
</dbReference>
<keyword evidence="1" id="KW-0343">GTPase activation</keyword>
<organism evidence="8 9">
    <name type="scientific">Gopherus evgoodei</name>
    <name type="common">Goodes thornscrub tortoise</name>
    <dbReference type="NCBI Taxonomy" id="1825980"/>
    <lineage>
        <taxon>Eukaryota</taxon>
        <taxon>Metazoa</taxon>
        <taxon>Chordata</taxon>
        <taxon>Craniata</taxon>
        <taxon>Vertebrata</taxon>
        <taxon>Euteleostomi</taxon>
        <taxon>Archelosauria</taxon>
        <taxon>Testudinata</taxon>
        <taxon>Testudines</taxon>
        <taxon>Cryptodira</taxon>
        <taxon>Durocryptodira</taxon>
        <taxon>Testudinoidea</taxon>
        <taxon>Testudinidae</taxon>
        <taxon>Gopherus</taxon>
    </lineage>
</organism>
<dbReference type="Proteomes" id="UP000694390">
    <property type="component" value="Unassembled WGS sequence"/>
</dbReference>
<sequence length="1233" mass="139859">HSVDVRGAPMHRMPYMHSPYERPAWNPRFCIISGNQLLMLDEDEIHPLLMRERRSEPCRTKLLRRTVSVPVEGRPEHEHHVSRSRRKSVPAGKQYSINMDAPPAPPFRPSQGFLSRRLKSSIKRTKSQPKLDRTSSFRQILPRFRSADHDRARLMQSFKESHSHESLLSPSSAAEALELNLDEDSIIKPVHSSILGQEFCFEVTTASGTKCFACRSAAERDKWIENLQRAVKPNKDNSRRVDNVLKLWIIEARELPPKKRYYCELCLDDMLYARTTSKMRTDNVFWGEHFEFNNLPAVRTIRLHVYKDTDKKRKKDKSNYVGMVSIPIASVTGRHFAEQWYPLSQPSTSKSKAGCPAVRVKSRFQTMSILPMELYKEFAEYVTNNYRMLCAVLEPVLSVKSKEEVACALVHILQSTGKAKDFLSDMAMTEVDRFMDREHLIFRENTLATKAIEEYLKLIGQKYLKDAIGEFIRALYESEENCEVDPMKCSSSTLPDHQANLRMCCELALCKVVNSHCVFPRELKEVFASWRLRCAERGREDIADRLISASLFLRFLCPAVMSPSLFGLMQEYPDEQTSRTLTLIAKVIQNLANFSKFGSKEEYMAFMNEFLELEWASMQQFLYEISNLDTLTNSSSFEGYIDLGRELSTLHALLWEVMPQLSKEALIKLGPLPRLLNDISVALRNPHIQRQPSHQGERLQTKPIILRGPSSDMQPYMMRDLNRAVGDSRALDRTEKGSKDMFFVTRPPLARSSPAYCTSSSDITEPDQKMLSVNKSVSMLDLQDSRMNSVSNLQSVGDMLNSSQASITAAMGLRPSRLSQGSGSSIAAGLRLSHMGVTTDGAAAQQLRVPLSFQNPLFHMASDGPSAAPSHRPSEGNPDTFAPFHGYSKSEDLSASKHIIHSHSYSDEFTRQGSEFTKRQLSLQENLQNMLSPPQITIGPQPQRAPPQPQPQVPLQRGKSQQLTVSAAQKPRPSSGNLLQSPEPTYGPARARQQSVTKETAVGGVSGAGRGSHSMLTNFLPPQPSHTPSTLNPVMPASERTVAWVSNMPHLSADIESSHIEREEYKLKEYSKSMDESRLDRVKEYEEEIHSLKERLHMSNRKLEEYERRLMSQEEQTSKILMQYQQRLEQSEKRLRQQQVEKDSQIKSIIGRLMLVEEELRRDHSAAHDVSEPRKRLLDAQERQLSAVGTANPRLSGALAQPWNGILPAQPPPPPPRLQITENGEFRNTAAEH</sequence>
<dbReference type="Pfam" id="PF25321">
    <property type="entry name" value="PH_RASGAP"/>
    <property type="match status" value="1"/>
</dbReference>
<dbReference type="Ensembl" id="ENSGEVT00005027497.1">
    <property type="protein sequence ID" value="ENSGEVP00005026138.1"/>
    <property type="gene ID" value="ENSGEVG00005018286.1"/>
</dbReference>
<dbReference type="PANTHER" id="PTHR10194">
    <property type="entry name" value="RAS GTPASE-ACTIVATING PROTEINS"/>
    <property type="match status" value="1"/>
</dbReference>
<dbReference type="Gene3D" id="1.10.506.10">
    <property type="entry name" value="GTPase Activation - p120gap, domain 1"/>
    <property type="match status" value="2"/>
</dbReference>
<evidence type="ECO:0008006" key="10">
    <source>
        <dbReference type="Google" id="ProtNLM"/>
    </source>
</evidence>
<dbReference type="InterPro" id="IPR023152">
    <property type="entry name" value="RasGAP_CS"/>
</dbReference>
<keyword evidence="9" id="KW-1185">Reference proteome</keyword>
<dbReference type="PROSITE" id="PS00509">
    <property type="entry name" value="RAS_GTPASE_ACTIV_1"/>
    <property type="match status" value="1"/>
</dbReference>
<accession>A0A8C4YIW5</accession>
<evidence type="ECO:0000256" key="2">
    <source>
        <dbReference type="ARBA" id="ARBA00022553"/>
    </source>
</evidence>
<evidence type="ECO:0000313" key="8">
    <source>
        <dbReference type="Ensembl" id="ENSGEVP00005026138.1"/>
    </source>
</evidence>
<dbReference type="InterPro" id="IPR008936">
    <property type="entry name" value="Rho_GTPase_activation_prot"/>
</dbReference>
<dbReference type="Gene3D" id="2.30.29.30">
    <property type="entry name" value="Pleckstrin-homology domain (PH domain)/Phosphotyrosine-binding domain (PTB)"/>
    <property type="match status" value="1"/>
</dbReference>
<feature type="coiled-coil region" evidence="3">
    <location>
        <begin position="1082"/>
        <end position="1148"/>
    </location>
</feature>
<dbReference type="SUPFAM" id="SSF49562">
    <property type="entry name" value="C2 domain (Calcium/lipid-binding domain, CaLB)"/>
    <property type="match status" value="1"/>
</dbReference>
<evidence type="ECO:0000259" key="5">
    <source>
        <dbReference type="PROSITE" id="PS50003"/>
    </source>
</evidence>
<feature type="compositionally biased region" description="Pro residues" evidence="4">
    <location>
        <begin position="943"/>
        <end position="952"/>
    </location>
</feature>
<dbReference type="FunFam" id="2.60.40.150:FF:000010">
    <property type="entry name" value="Ras GTPase-activating protein nGAP isoform 2"/>
    <property type="match status" value="1"/>
</dbReference>
<feature type="region of interest" description="Disordered" evidence="4">
    <location>
        <begin position="932"/>
        <end position="998"/>
    </location>
</feature>
<dbReference type="Pfam" id="PF00616">
    <property type="entry name" value="RasGAP"/>
    <property type="match status" value="1"/>
</dbReference>
<dbReference type="InterPro" id="IPR000008">
    <property type="entry name" value="C2_dom"/>
</dbReference>
<feature type="region of interest" description="Disordered" evidence="4">
    <location>
        <begin position="72"/>
        <end position="112"/>
    </location>
</feature>
<dbReference type="InterPro" id="IPR035892">
    <property type="entry name" value="C2_domain_sf"/>
</dbReference>
<dbReference type="PROSITE" id="PS50003">
    <property type="entry name" value="PH_DOMAIN"/>
    <property type="match status" value="1"/>
</dbReference>
<dbReference type="FunFam" id="1.10.506.10:FF:000001">
    <property type="entry name" value="Ras GTPase-activating protein nGAP isoform 2"/>
    <property type="match status" value="1"/>
</dbReference>
<reference evidence="8" key="2">
    <citation type="submission" date="2025-09" db="UniProtKB">
        <authorList>
            <consortium name="Ensembl"/>
        </authorList>
    </citation>
    <scope>IDENTIFICATION</scope>
</reference>
<feature type="region of interest" description="Disordered" evidence="4">
    <location>
        <begin position="860"/>
        <end position="888"/>
    </location>
</feature>
<dbReference type="PROSITE" id="PS50018">
    <property type="entry name" value="RAS_GTPASE_ACTIV_2"/>
    <property type="match status" value="1"/>
</dbReference>
<dbReference type="InterPro" id="IPR001849">
    <property type="entry name" value="PH_domain"/>
</dbReference>
<feature type="region of interest" description="Disordered" evidence="4">
    <location>
        <begin position="1188"/>
        <end position="1233"/>
    </location>
</feature>
<dbReference type="InterPro" id="IPR011993">
    <property type="entry name" value="PH-like_dom_sf"/>
</dbReference>
<feature type="compositionally biased region" description="Polar residues" evidence="4">
    <location>
        <begin position="958"/>
        <end position="983"/>
    </location>
</feature>
<dbReference type="AlphaFoldDB" id="A0A8C4YIW5"/>
<dbReference type="InterPro" id="IPR037779">
    <property type="entry name" value="SynGAP_PH"/>
</dbReference>
<dbReference type="SMART" id="SM00323">
    <property type="entry name" value="RasGAP"/>
    <property type="match status" value="1"/>
</dbReference>
<reference evidence="8" key="1">
    <citation type="submission" date="2025-08" db="UniProtKB">
        <authorList>
            <consortium name="Ensembl"/>
        </authorList>
    </citation>
    <scope>IDENTIFICATION</scope>
</reference>
<dbReference type="InterPro" id="IPR001936">
    <property type="entry name" value="RasGAP_dom"/>
</dbReference>
<dbReference type="GeneTree" id="ENSGT00940000158438"/>
<dbReference type="GO" id="GO:0046580">
    <property type="term" value="P:negative regulation of Ras protein signal transduction"/>
    <property type="evidence" value="ECO:0007669"/>
    <property type="project" value="InterPro"/>
</dbReference>
<keyword evidence="2" id="KW-0597">Phosphoprotein</keyword>
<dbReference type="SMART" id="SM00239">
    <property type="entry name" value="C2"/>
    <property type="match status" value="1"/>
</dbReference>
<keyword evidence="3" id="KW-0175">Coiled coil</keyword>
<protein>
    <recommendedName>
        <fullName evidence="10">Synaptic Ras GTPase activating protein 1</fullName>
    </recommendedName>
</protein>
<gene>
    <name evidence="8" type="primary">LOC115639761</name>
</gene>
<dbReference type="SUPFAM" id="SSF48350">
    <property type="entry name" value="GTPase activation domain, GAP"/>
    <property type="match status" value="1"/>
</dbReference>
<feature type="domain" description="Ras-GAP" evidence="7">
    <location>
        <begin position="401"/>
        <end position="593"/>
    </location>
</feature>
<dbReference type="InterPro" id="IPR039360">
    <property type="entry name" value="Ras_GTPase"/>
</dbReference>
<dbReference type="SUPFAM" id="SSF50729">
    <property type="entry name" value="PH domain-like"/>
    <property type="match status" value="1"/>
</dbReference>
<dbReference type="OrthoDB" id="5572587at2759"/>
<dbReference type="PROSITE" id="PS50004">
    <property type="entry name" value="C2"/>
    <property type="match status" value="1"/>
</dbReference>
<dbReference type="SMART" id="SM00233">
    <property type="entry name" value="PH"/>
    <property type="match status" value="1"/>
</dbReference>
<dbReference type="InterPro" id="IPR057606">
    <property type="entry name" value="SynGAP1-like_PH"/>
</dbReference>
<dbReference type="CDD" id="cd13375">
    <property type="entry name" value="PH_SynGAP"/>
    <property type="match status" value="1"/>
</dbReference>
<dbReference type="GO" id="GO:0005096">
    <property type="term" value="F:GTPase activator activity"/>
    <property type="evidence" value="ECO:0007669"/>
    <property type="project" value="UniProtKB-KW"/>
</dbReference>
<evidence type="ECO:0000313" key="9">
    <source>
        <dbReference type="Proteomes" id="UP000694390"/>
    </source>
</evidence>
<feature type="domain" description="C2" evidence="6">
    <location>
        <begin position="223"/>
        <end position="341"/>
    </location>
</feature>
<evidence type="ECO:0000259" key="7">
    <source>
        <dbReference type="PROSITE" id="PS50018"/>
    </source>
</evidence>
<dbReference type="CDD" id="cd05136">
    <property type="entry name" value="RasGAP_DAB2IP"/>
    <property type="match status" value="1"/>
</dbReference>
<evidence type="ECO:0000256" key="4">
    <source>
        <dbReference type="SAM" id="MobiDB-lite"/>
    </source>
</evidence>
<evidence type="ECO:0000259" key="6">
    <source>
        <dbReference type="PROSITE" id="PS50004"/>
    </source>
</evidence>
<evidence type="ECO:0000256" key="1">
    <source>
        <dbReference type="ARBA" id="ARBA00022468"/>
    </source>
</evidence>
<dbReference type="PANTHER" id="PTHR10194:SF25">
    <property type="entry name" value="RAS_RAP GTPASE-ACTIVATING PROTEIN SYNGAP"/>
    <property type="match status" value="1"/>
</dbReference>
<dbReference type="Gene3D" id="2.60.40.150">
    <property type="entry name" value="C2 domain"/>
    <property type="match status" value="1"/>
</dbReference>
<feature type="domain" description="PH" evidence="5">
    <location>
        <begin position="2"/>
        <end position="232"/>
    </location>
</feature>
<dbReference type="Pfam" id="PF00168">
    <property type="entry name" value="C2"/>
    <property type="match status" value="1"/>
</dbReference>
<dbReference type="InterPro" id="IPR021887">
    <property type="entry name" value="DAB2P_C"/>
</dbReference>
<name>A0A8C4YIW5_9SAUR</name>